<dbReference type="EMBL" id="NHRJ02000002">
    <property type="protein sequence ID" value="PZE21866.1"/>
    <property type="molecule type" value="Genomic_DNA"/>
</dbReference>
<proteinExistence type="predicted"/>
<feature type="domain" description="Core" evidence="1">
    <location>
        <begin position="1"/>
        <end position="105"/>
    </location>
</feature>
<evidence type="ECO:0000259" key="1">
    <source>
        <dbReference type="Pfam" id="PF01521"/>
    </source>
</evidence>
<protein>
    <recommendedName>
        <fullName evidence="1">Core domain-containing protein</fullName>
    </recommendedName>
</protein>
<dbReference type="AlphaFoldDB" id="A0A2W1NVX2"/>
<sequence>MQITMTDGAVEQIKNKLPAGDGELKLAFDTEDCGCAVTGVPTLWITDRPNKQDVRAEGTPIPVWYDKHHELYFEDRMTLDYEPSRGDFVLKSRGQIYNAKMRLVDKRQQH</sequence>
<evidence type="ECO:0000313" key="3">
    <source>
        <dbReference type="Proteomes" id="UP000214746"/>
    </source>
</evidence>
<dbReference type="RefSeq" id="WP_089199008.1">
    <property type="nucleotide sequence ID" value="NZ_NHRJ02000002.1"/>
</dbReference>
<dbReference type="InterPro" id="IPR035903">
    <property type="entry name" value="HesB-like_dom_sf"/>
</dbReference>
<name>A0A2W1NVX2_PAEXE</name>
<evidence type="ECO:0000313" key="2">
    <source>
        <dbReference type="EMBL" id="PZE21866.1"/>
    </source>
</evidence>
<dbReference type="InterPro" id="IPR000361">
    <property type="entry name" value="ATAP_core_dom"/>
</dbReference>
<dbReference type="OrthoDB" id="2361087at2"/>
<reference evidence="2" key="1">
    <citation type="submission" date="2018-06" db="EMBL/GenBank/DDBJ databases">
        <title>Paenibacillus xerothermodurans sp. nov. an extremely dry heat resistant spore forming bacterium isolated from the soil of Cape Canaveral, Florida.</title>
        <authorList>
            <person name="Seuylemezian A."/>
            <person name="Kaur N."/>
            <person name="Patil P."/>
            <person name="Patil P."/>
            <person name="Mayilraj S."/>
            <person name="Vaishampayan P."/>
        </authorList>
    </citation>
    <scope>NUCLEOTIDE SEQUENCE [LARGE SCALE GENOMIC DNA]</scope>
    <source>
        <strain evidence="2">ATCC 27380</strain>
    </source>
</reference>
<comment type="caution">
    <text evidence="2">The sequence shown here is derived from an EMBL/GenBank/DDBJ whole genome shotgun (WGS) entry which is preliminary data.</text>
</comment>
<keyword evidence="3" id="KW-1185">Reference proteome</keyword>
<gene>
    <name evidence="2" type="ORF">CBW46_005530</name>
</gene>
<organism evidence="2 3">
    <name type="scientific">Paenibacillus xerothermodurans</name>
    <dbReference type="NCBI Taxonomy" id="1977292"/>
    <lineage>
        <taxon>Bacteria</taxon>
        <taxon>Bacillati</taxon>
        <taxon>Bacillota</taxon>
        <taxon>Bacilli</taxon>
        <taxon>Bacillales</taxon>
        <taxon>Paenibacillaceae</taxon>
        <taxon>Paenibacillus</taxon>
    </lineage>
</organism>
<dbReference type="Pfam" id="PF01521">
    <property type="entry name" value="Fe-S_biosyn"/>
    <property type="match status" value="1"/>
</dbReference>
<dbReference type="SUPFAM" id="SSF89360">
    <property type="entry name" value="HesB-like domain"/>
    <property type="match status" value="1"/>
</dbReference>
<dbReference type="Proteomes" id="UP000214746">
    <property type="component" value="Unassembled WGS sequence"/>
</dbReference>
<accession>A0A2W1NVX2</accession>
<dbReference type="Gene3D" id="2.60.300.12">
    <property type="entry name" value="HesB-like domain"/>
    <property type="match status" value="1"/>
</dbReference>